<dbReference type="EMBL" id="FNFE01000004">
    <property type="protein sequence ID" value="SDK38855.1"/>
    <property type="molecule type" value="Genomic_DNA"/>
</dbReference>
<dbReference type="InterPro" id="IPR055975">
    <property type="entry name" value="DUF7553"/>
</dbReference>
<feature type="region of interest" description="Disordered" evidence="1">
    <location>
        <begin position="1"/>
        <end position="49"/>
    </location>
</feature>
<evidence type="ECO:0000313" key="2">
    <source>
        <dbReference type="EMBL" id="SDK38855.1"/>
    </source>
</evidence>
<sequence length="90" mass="9792">MTRPELENAAATLQDAAESASDDETRERLENQSTQFERLAEADRGPDHGKLARHEHVLTEIADDEGGAVANLVTEALESISAYRETVDGV</sequence>
<feature type="compositionally biased region" description="Basic and acidic residues" evidence="1">
    <location>
        <begin position="38"/>
        <end position="49"/>
    </location>
</feature>
<dbReference type="AlphaFoldDB" id="A0A1G9BJ29"/>
<dbReference type="Pfam" id="PF24430">
    <property type="entry name" value="DUF7553"/>
    <property type="match status" value="1"/>
</dbReference>
<name>A0A1G9BJ29_9EURY</name>
<dbReference type="Proteomes" id="UP000198882">
    <property type="component" value="Unassembled WGS sequence"/>
</dbReference>
<gene>
    <name evidence="2" type="ORF">SAMN04515672_2957</name>
</gene>
<reference evidence="3" key="1">
    <citation type="submission" date="2016-10" db="EMBL/GenBank/DDBJ databases">
        <authorList>
            <person name="Varghese N."/>
            <person name="Submissions S."/>
        </authorList>
    </citation>
    <scope>NUCLEOTIDE SEQUENCE [LARGE SCALE GENOMIC DNA]</scope>
    <source>
        <strain evidence="3">B4,CECT 8067,JCM 17497</strain>
    </source>
</reference>
<dbReference type="OrthoDB" id="197463at2157"/>
<proteinExistence type="predicted"/>
<dbReference type="STRING" id="1095776.SAMN04515672_2957"/>
<protein>
    <submittedName>
        <fullName evidence="2">Uncharacterized protein</fullName>
    </submittedName>
</protein>
<evidence type="ECO:0000313" key="3">
    <source>
        <dbReference type="Proteomes" id="UP000198882"/>
    </source>
</evidence>
<dbReference type="RefSeq" id="WP_090308266.1">
    <property type="nucleotide sequence ID" value="NZ_FNFE01000004.1"/>
</dbReference>
<accession>A0A1G9BJ29</accession>
<organism evidence="2 3">
    <name type="scientific">Natronorubrum texcoconense</name>
    <dbReference type="NCBI Taxonomy" id="1095776"/>
    <lineage>
        <taxon>Archaea</taxon>
        <taxon>Methanobacteriati</taxon>
        <taxon>Methanobacteriota</taxon>
        <taxon>Stenosarchaea group</taxon>
        <taxon>Halobacteria</taxon>
        <taxon>Halobacteriales</taxon>
        <taxon>Natrialbaceae</taxon>
        <taxon>Natronorubrum</taxon>
    </lineage>
</organism>
<keyword evidence="3" id="KW-1185">Reference proteome</keyword>
<evidence type="ECO:0000256" key="1">
    <source>
        <dbReference type="SAM" id="MobiDB-lite"/>
    </source>
</evidence>